<keyword evidence="3" id="KW-1185">Reference proteome</keyword>
<accession>A0AAD6USL3</accession>
<evidence type="ECO:0000313" key="3">
    <source>
        <dbReference type="Proteomes" id="UP001219525"/>
    </source>
</evidence>
<proteinExistence type="predicted"/>
<evidence type="ECO:0000313" key="2">
    <source>
        <dbReference type="EMBL" id="KAJ7191234.1"/>
    </source>
</evidence>
<protein>
    <recommendedName>
        <fullName evidence="1">DUF6589 domain-containing protein</fullName>
    </recommendedName>
</protein>
<dbReference type="Proteomes" id="UP001219525">
    <property type="component" value="Unassembled WGS sequence"/>
</dbReference>
<organism evidence="2 3">
    <name type="scientific">Mycena pura</name>
    <dbReference type="NCBI Taxonomy" id="153505"/>
    <lineage>
        <taxon>Eukaryota</taxon>
        <taxon>Fungi</taxon>
        <taxon>Dikarya</taxon>
        <taxon>Basidiomycota</taxon>
        <taxon>Agaricomycotina</taxon>
        <taxon>Agaricomycetes</taxon>
        <taxon>Agaricomycetidae</taxon>
        <taxon>Agaricales</taxon>
        <taxon>Marasmiineae</taxon>
        <taxon>Mycenaceae</taxon>
        <taxon>Mycena</taxon>
    </lineage>
</organism>
<gene>
    <name evidence="2" type="ORF">GGX14DRAFT_546714</name>
</gene>
<dbReference type="InterPro" id="IPR046496">
    <property type="entry name" value="DUF6589"/>
</dbReference>
<dbReference type="AlphaFoldDB" id="A0AAD6USL3"/>
<evidence type="ECO:0000259" key="1">
    <source>
        <dbReference type="Pfam" id="PF20231"/>
    </source>
</evidence>
<name>A0AAD6USL3_9AGAR</name>
<sequence length="217" mass="24847">MPLSYNPTMLAMNPSGNPSAMGLGHDQWDSLTFLPSAEVLDACDLDEHNFRKLCAHIATRYVVPSLNRLEAEGVKTLPGSTQNGNALLLVHDLMTVREMHQAIKFGHPERMQRMLSFGHFYAGSNILRAGMFIITKGKPRTCEIRTSGDKQEWIGLALLQSRQRTQYKVALLKYYSAVERSCTRLYILEWKRSKRGMEMEEKRAWDTHRREANVGYK</sequence>
<comment type="caution">
    <text evidence="2">The sequence shown here is derived from an EMBL/GenBank/DDBJ whole genome shotgun (WGS) entry which is preliminary data.</text>
</comment>
<reference evidence="2" key="1">
    <citation type="submission" date="2023-03" db="EMBL/GenBank/DDBJ databases">
        <title>Massive genome expansion in bonnet fungi (Mycena s.s.) driven by repeated elements and novel gene families across ecological guilds.</title>
        <authorList>
            <consortium name="Lawrence Berkeley National Laboratory"/>
            <person name="Harder C.B."/>
            <person name="Miyauchi S."/>
            <person name="Viragh M."/>
            <person name="Kuo A."/>
            <person name="Thoen E."/>
            <person name="Andreopoulos B."/>
            <person name="Lu D."/>
            <person name="Skrede I."/>
            <person name="Drula E."/>
            <person name="Henrissat B."/>
            <person name="Morin E."/>
            <person name="Kohler A."/>
            <person name="Barry K."/>
            <person name="LaButti K."/>
            <person name="Morin E."/>
            <person name="Salamov A."/>
            <person name="Lipzen A."/>
            <person name="Mereny Z."/>
            <person name="Hegedus B."/>
            <person name="Baldrian P."/>
            <person name="Stursova M."/>
            <person name="Weitz H."/>
            <person name="Taylor A."/>
            <person name="Grigoriev I.V."/>
            <person name="Nagy L.G."/>
            <person name="Martin F."/>
            <person name="Kauserud H."/>
        </authorList>
    </citation>
    <scope>NUCLEOTIDE SEQUENCE</scope>
    <source>
        <strain evidence="2">9144</strain>
    </source>
</reference>
<feature type="domain" description="DUF6589" evidence="1">
    <location>
        <begin position="48"/>
        <end position="117"/>
    </location>
</feature>
<dbReference type="Pfam" id="PF20231">
    <property type="entry name" value="DUF6589"/>
    <property type="match status" value="1"/>
</dbReference>
<dbReference type="EMBL" id="JARJCW010000135">
    <property type="protein sequence ID" value="KAJ7191234.1"/>
    <property type="molecule type" value="Genomic_DNA"/>
</dbReference>